<dbReference type="EMBL" id="JACHFM010000005">
    <property type="protein sequence ID" value="MBB5224237.1"/>
    <property type="molecule type" value="Genomic_DNA"/>
</dbReference>
<dbReference type="PANTHER" id="PTHR37292:SF2">
    <property type="entry name" value="DUF262 DOMAIN-CONTAINING PROTEIN"/>
    <property type="match status" value="1"/>
</dbReference>
<sequence length="184" mass="20732">MAGASTSSSCLPDFQRGWVWDDEGLRGLLASISRSFPVGAIMTLQAGGEVKFKPRPIEGASPGSASVAPESLLLDGQQRLTSLYQTTMRQDVVETINTKKQKIKRFYYIDMARALDEGVDRIDAFVGLPESKIETRNFGKEVVRDLTTEEAEFEQCMFPTNRSLDWNDWLTKFAAYWKYAPDKM</sequence>
<keyword evidence="3" id="KW-1185">Reference proteome</keyword>
<dbReference type="PANTHER" id="PTHR37292">
    <property type="entry name" value="VNG6097C"/>
    <property type="match status" value="1"/>
</dbReference>
<evidence type="ECO:0000259" key="1">
    <source>
        <dbReference type="Pfam" id="PF03235"/>
    </source>
</evidence>
<dbReference type="AlphaFoldDB" id="A0A840SQB2"/>
<dbReference type="RefSeq" id="WP_184154653.1">
    <property type="nucleotide sequence ID" value="NZ_JACHFM010000005.1"/>
</dbReference>
<evidence type="ECO:0000313" key="2">
    <source>
        <dbReference type="EMBL" id="MBB5224237.1"/>
    </source>
</evidence>
<proteinExistence type="predicted"/>
<reference evidence="2 3" key="1">
    <citation type="submission" date="2020-08" db="EMBL/GenBank/DDBJ databases">
        <title>Genomic Encyclopedia of Type Strains, Phase IV (KMG-IV): sequencing the most valuable type-strain genomes for metagenomic binning, comparative biology and taxonomic classification.</title>
        <authorList>
            <person name="Goeker M."/>
        </authorList>
    </citation>
    <scope>NUCLEOTIDE SEQUENCE [LARGE SCALE GENOMIC DNA]</scope>
    <source>
        <strain evidence="2 3">DSM 101730</strain>
    </source>
</reference>
<accession>A0A840SQB2</accession>
<feature type="domain" description="GmrSD restriction endonucleases N-terminal" evidence="1">
    <location>
        <begin position="10"/>
        <end position="108"/>
    </location>
</feature>
<dbReference type="Pfam" id="PF03235">
    <property type="entry name" value="GmrSD_N"/>
    <property type="match status" value="1"/>
</dbReference>
<evidence type="ECO:0000313" key="3">
    <source>
        <dbReference type="Proteomes" id="UP000549457"/>
    </source>
</evidence>
<comment type="caution">
    <text evidence="2">The sequence shown here is derived from an EMBL/GenBank/DDBJ whole genome shotgun (WGS) entry which is preliminary data.</text>
</comment>
<gene>
    <name evidence="2" type="ORF">HNP73_004198</name>
</gene>
<dbReference type="Proteomes" id="UP000549457">
    <property type="component" value="Unassembled WGS sequence"/>
</dbReference>
<name>A0A840SQB2_9RHOB</name>
<protein>
    <submittedName>
        <fullName evidence="2">Uncharacterized protein with ParB-like and HNH nuclease domain</fullName>
    </submittedName>
</protein>
<organism evidence="2 3">
    <name type="scientific">Amaricoccus macauensis</name>
    <dbReference type="NCBI Taxonomy" id="57001"/>
    <lineage>
        <taxon>Bacteria</taxon>
        <taxon>Pseudomonadati</taxon>
        <taxon>Pseudomonadota</taxon>
        <taxon>Alphaproteobacteria</taxon>
        <taxon>Rhodobacterales</taxon>
        <taxon>Paracoccaceae</taxon>
        <taxon>Amaricoccus</taxon>
    </lineage>
</organism>
<dbReference type="InterPro" id="IPR004919">
    <property type="entry name" value="GmrSD_N"/>
</dbReference>